<organism evidence="1 2">
    <name type="scientific">Quadrisphaera granulorum</name>
    <dbReference type="NCBI Taxonomy" id="317664"/>
    <lineage>
        <taxon>Bacteria</taxon>
        <taxon>Bacillati</taxon>
        <taxon>Actinomycetota</taxon>
        <taxon>Actinomycetes</taxon>
        <taxon>Kineosporiales</taxon>
        <taxon>Kineosporiaceae</taxon>
        <taxon>Quadrisphaera</taxon>
    </lineage>
</organism>
<dbReference type="Proteomes" id="UP000245469">
    <property type="component" value="Unassembled WGS sequence"/>
</dbReference>
<accession>A0A315ZQC8</accession>
<reference evidence="1 2" key="1">
    <citation type="submission" date="2018-03" db="EMBL/GenBank/DDBJ databases">
        <title>Genomic Encyclopedia of Archaeal and Bacterial Type Strains, Phase II (KMG-II): from individual species to whole genera.</title>
        <authorList>
            <person name="Goeker M."/>
        </authorList>
    </citation>
    <scope>NUCLEOTIDE SEQUENCE [LARGE SCALE GENOMIC DNA]</scope>
    <source>
        <strain evidence="1 2">DSM 44889</strain>
    </source>
</reference>
<gene>
    <name evidence="1" type="ORF">BXY45_14519</name>
</gene>
<keyword evidence="2" id="KW-1185">Reference proteome</keyword>
<evidence type="ECO:0000313" key="2">
    <source>
        <dbReference type="Proteomes" id="UP000245469"/>
    </source>
</evidence>
<dbReference type="PROSITE" id="PS51257">
    <property type="entry name" value="PROKAR_LIPOPROTEIN"/>
    <property type="match status" value="1"/>
</dbReference>
<name>A0A315ZQC8_9ACTN</name>
<comment type="caution">
    <text evidence="1">The sequence shown here is derived from an EMBL/GenBank/DDBJ whole genome shotgun (WGS) entry which is preliminary data.</text>
</comment>
<protein>
    <submittedName>
        <fullName evidence="1">Uncharacterized protein</fullName>
    </submittedName>
</protein>
<dbReference type="RefSeq" id="WP_109776632.1">
    <property type="nucleotide sequence ID" value="NZ_QGDQ01000045.1"/>
</dbReference>
<dbReference type="AlphaFoldDB" id="A0A315ZQC8"/>
<proteinExistence type="predicted"/>
<sequence length="233" mass="24150">MNRNVAAACLIVVALSGCSQPSPEDKLLDAVHQTSATGYEDSGVIVAAGMACEMGGMGPVAFIGPLTDKGLTNEEGTELLPAFREYCRTAYPSASAGAYATPAPTVTVTQAAPPPQQPAPTVQMGENQLLVSAFLSMMRSRPETQGVYAANTDAQLLEWGRGVCTVAEGFVAQGQTLEQAQNSTSLTYAASIATSMSQAGNMDVNELTRRTTATAFFVGASLPTFCPQLSPAS</sequence>
<dbReference type="EMBL" id="QGDQ01000045">
    <property type="protein sequence ID" value="PWJ46864.1"/>
    <property type="molecule type" value="Genomic_DNA"/>
</dbReference>
<evidence type="ECO:0000313" key="1">
    <source>
        <dbReference type="EMBL" id="PWJ46864.1"/>
    </source>
</evidence>